<proteinExistence type="predicted"/>
<organism evidence="1">
    <name type="scientific">viral metagenome</name>
    <dbReference type="NCBI Taxonomy" id="1070528"/>
    <lineage>
        <taxon>unclassified sequences</taxon>
        <taxon>metagenomes</taxon>
        <taxon>organismal metagenomes</taxon>
    </lineage>
</organism>
<dbReference type="EMBL" id="MN739413">
    <property type="protein sequence ID" value="QHT03552.1"/>
    <property type="molecule type" value="Genomic_DNA"/>
</dbReference>
<accession>A0A6C0CHA6</accession>
<reference evidence="1" key="1">
    <citation type="journal article" date="2020" name="Nature">
        <title>Giant virus diversity and host interactions through global metagenomics.</title>
        <authorList>
            <person name="Schulz F."/>
            <person name="Roux S."/>
            <person name="Paez-Espino D."/>
            <person name="Jungbluth S."/>
            <person name="Walsh D.A."/>
            <person name="Denef V.J."/>
            <person name="McMahon K.D."/>
            <person name="Konstantinidis K.T."/>
            <person name="Eloe-Fadrosh E.A."/>
            <person name="Kyrpides N.C."/>
            <person name="Woyke T."/>
        </authorList>
    </citation>
    <scope>NUCLEOTIDE SEQUENCE</scope>
    <source>
        <strain evidence="1">GVMAG-M-3300021079-18</strain>
    </source>
</reference>
<dbReference type="AlphaFoldDB" id="A0A6C0CHA6"/>
<evidence type="ECO:0000313" key="1">
    <source>
        <dbReference type="EMBL" id="QHT03552.1"/>
    </source>
</evidence>
<sequence length="74" mass="8569">MSGISYWQKVKSLSDYKARISFQLVMINAEPKSWSKEAILEDFKFHPAMKMLAGSFVAMKTFGFDTKEIHFDVE</sequence>
<protein>
    <submittedName>
        <fullName evidence="1">Uncharacterized protein</fullName>
    </submittedName>
</protein>
<name>A0A6C0CHA6_9ZZZZ</name>